<feature type="transmembrane region" description="Helical" evidence="2">
    <location>
        <begin position="20"/>
        <end position="43"/>
    </location>
</feature>
<keyword evidence="2" id="KW-0472">Membrane</keyword>
<name>A0A0C3RVL6_PHLG1</name>
<dbReference type="STRING" id="745531.A0A0C3RVL6"/>
<evidence type="ECO:0000256" key="1">
    <source>
        <dbReference type="SAM" id="MobiDB-lite"/>
    </source>
</evidence>
<evidence type="ECO:0000313" key="3">
    <source>
        <dbReference type="EMBL" id="KIP05351.1"/>
    </source>
</evidence>
<feature type="transmembrane region" description="Helical" evidence="2">
    <location>
        <begin position="114"/>
        <end position="130"/>
    </location>
</feature>
<protein>
    <recommendedName>
        <fullName evidence="5">DUF4203 domain-containing protein</fullName>
    </recommendedName>
</protein>
<dbReference type="Proteomes" id="UP000053257">
    <property type="component" value="Unassembled WGS sequence"/>
</dbReference>
<proteinExistence type="predicted"/>
<feature type="region of interest" description="Disordered" evidence="1">
    <location>
        <begin position="353"/>
        <end position="410"/>
    </location>
</feature>
<feature type="transmembrane region" description="Helical" evidence="2">
    <location>
        <begin position="165"/>
        <end position="183"/>
    </location>
</feature>
<dbReference type="OrthoDB" id="3364886at2759"/>
<sequence>MPVNASYDLLSSLLPTAPFALAYALPLLLVSILLTFAGAFLTLDRTRVFPSDLNSRQTTQSNKHSWLAFASWTSFLRGGLGGLCSGYTFGVYLTTLLALLIPNTTTSSQLGPKSFLAVWIVAAIVCMTSSGRWKYVTFFVCGTTGFATTALSISVIAHPTLTTRIALLAVLATLGTVLCMLPFSGVRRVSIRFAGASAGSFGLVVCTAILRRSLSWGNVWERVWLRDGDHWGTSDEKGLSAAYCLLLCAGFISDTLLHHKFGENPDEKWDRYLAKIADNLPNEVNRAGTFTPFVSLYERILGRNRDFIPIVPDEKVSPPPLPSEKSQTIFDVEASLPLDNVMSHPGFLRKKGNARIKGAPLGREPVKFQPGDEQSPYSSDEEDYDVRPSVPRSMSTSSSTTLTNSQAREGHNLLGLPRGMLADIPDYSDCEDDLGLVGKDKASRDDPNWTPQFIRRSSPRTHIVYSGPLAHNDIRLSSPSWGLSGQSLPMKQTSYAVTPSPNLRVPATPSLIRAVDRITAAYAAQGTPNPPADGLPSFAQTRRDTVPWDTFWADVKAKAQA</sequence>
<dbReference type="HOGENOM" id="CLU_033738_0_0_1"/>
<keyword evidence="2" id="KW-0812">Transmembrane</keyword>
<evidence type="ECO:0000256" key="2">
    <source>
        <dbReference type="SAM" id="Phobius"/>
    </source>
</evidence>
<gene>
    <name evidence="3" type="ORF">PHLGIDRAFT_19716</name>
</gene>
<dbReference type="EMBL" id="KN840545">
    <property type="protein sequence ID" value="KIP05351.1"/>
    <property type="molecule type" value="Genomic_DNA"/>
</dbReference>
<evidence type="ECO:0008006" key="5">
    <source>
        <dbReference type="Google" id="ProtNLM"/>
    </source>
</evidence>
<keyword evidence="2" id="KW-1133">Transmembrane helix</keyword>
<evidence type="ECO:0000313" key="4">
    <source>
        <dbReference type="Proteomes" id="UP000053257"/>
    </source>
</evidence>
<accession>A0A0C3RVL6</accession>
<reference evidence="3 4" key="1">
    <citation type="journal article" date="2014" name="PLoS Genet.">
        <title>Analysis of the Phlebiopsis gigantea genome, transcriptome and secretome provides insight into its pioneer colonization strategies of wood.</title>
        <authorList>
            <person name="Hori C."/>
            <person name="Ishida T."/>
            <person name="Igarashi K."/>
            <person name="Samejima M."/>
            <person name="Suzuki H."/>
            <person name="Master E."/>
            <person name="Ferreira P."/>
            <person name="Ruiz-Duenas F.J."/>
            <person name="Held B."/>
            <person name="Canessa P."/>
            <person name="Larrondo L.F."/>
            <person name="Schmoll M."/>
            <person name="Druzhinina I.S."/>
            <person name="Kubicek C.P."/>
            <person name="Gaskell J.A."/>
            <person name="Kersten P."/>
            <person name="St John F."/>
            <person name="Glasner J."/>
            <person name="Sabat G."/>
            <person name="Splinter BonDurant S."/>
            <person name="Syed K."/>
            <person name="Yadav J."/>
            <person name="Mgbeahuruike A.C."/>
            <person name="Kovalchuk A."/>
            <person name="Asiegbu F.O."/>
            <person name="Lackner G."/>
            <person name="Hoffmeister D."/>
            <person name="Rencoret J."/>
            <person name="Gutierrez A."/>
            <person name="Sun H."/>
            <person name="Lindquist E."/>
            <person name="Barry K."/>
            <person name="Riley R."/>
            <person name="Grigoriev I.V."/>
            <person name="Henrissat B."/>
            <person name="Kues U."/>
            <person name="Berka R.M."/>
            <person name="Martinez A.T."/>
            <person name="Covert S.F."/>
            <person name="Blanchette R.A."/>
            <person name="Cullen D."/>
        </authorList>
    </citation>
    <scope>NUCLEOTIDE SEQUENCE [LARGE SCALE GENOMIC DNA]</scope>
    <source>
        <strain evidence="3 4">11061_1 CR5-6</strain>
    </source>
</reference>
<feature type="transmembrane region" description="Helical" evidence="2">
    <location>
        <begin position="136"/>
        <end position="158"/>
    </location>
</feature>
<organism evidence="3 4">
    <name type="scientific">Phlebiopsis gigantea (strain 11061_1 CR5-6)</name>
    <name type="common">White-rot fungus</name>
    <name type="synonym">Peniophora gigantea</name>
    <dbReference type="NCBI Taxonomy" id="745531"/>
    <lineage>
        <taxon>Eukaryota</taxon>
        <taxon>Fungi</taxon>
        <taxon>Dikarya</taxon>
        <taxon>Basidiomycota</taxon>
        <taxon>Agaricomycotina</taxon>
        <taxon>Agaricomycetes</taxon>
        <taxon>Polyporales</taxon>
        <taxon>Phanerochaetaceae</taxon>
        <taxon>Phlebiopsis</taxon>
    </lineage>
</organism>
<feature type="transmembrane region" description="Helical" evidence="2">
    <location>
        <begin position="86"/>
        <end position="102"/>
    </location>
</feature>
<dbReference type="AlphaFoldDB" id="A0A0C3RVL6"/>
<feature type="compositionally biased region" description="Low complexity" evidence="1">
    <location>
        <begin position="393"/>
        <end position="405"/>
    </location>
</feature>
<keyword evidence="4" id="KW-1185">Reference proteome</keyword>